<dbReference type="EMBL" id="CP113524">
    <property type="protein sequence ID" value="WAJ23302.1"/>
    <property type="molecule type" value="Genomic_DNA"/>
</dbReference>
<keyword evidence="4 8" id="KW-0028">Amino-acid biosynthesis</keyword>
<evidence type="ECO:0000256" key="3">
    <source>
        <dbReference type="ARBA" id="ARBA00007985"/>
    </source>
</evidence>
<dbReference type="SUPFAM" id="SSF51569">
    <property type="entry name" value="Aldolase"/>
    <property type="match status" value="1"/>
</dbReference>
<keyword evidence="5 8" id="KW-0808">Transferase</keyword>
<evidence type="ECO:0000313" key="11">
    <source>
        <dbReference type="Proteomes" id="UP001163115"/>
    </source>
</evidence>
<evidence type="ECO:0000256" key="2">
    <source>
        <dbReference type="ARBA" id="ARBA00004688"/>
    </source>
</evidence>
<comment type="similarity">
    <text evidence="3 8">Belongs to the class-I DAHP synthase family.</text>
</comment>
<dbReference type="InterPro" id="IPR013785">
    <property type="entry name" value="Aldolase_TIM"/>
</dbReference>
<evidence type="ECO:0000313" key="10">
    <source>
        <dbReference type="EMBL" id="WAJ23302.1"/>
    </source>
</evidence>
<dbReference type="InterPro" id="IPR006219">
    <property type="entry name" value="DAHP_synth_1"/>
</dbReference>
<dbReference type="PANTHER" id="PTHR21225">
    <property type="entry name" value="PHOSPHO-2-DEHYDRO-3-DEOXYHEPTONATE ALDOLASE DAHP SYNTHETASE"/>
    <property type="match status" value="1"/>
</dbReference>
<evidence type="ECO:0000256" key="6">
    <source>
        <dbReference type="ARBA" id="ARBA00023141"/>
    </source>
</evidence>
<evidence type="ECO:0000256" key="5">
    <source>
        <dbReference type="ARBA" id="ARBA00022679"/>
    </source>
</evidence>
<accession>A0ABY7A9F1</accession>
<sequence>MGFQYINNLPSPEEIKDRFPLPAEFKALKLERDQAISDVFTGKSDKFLVIIGPCSADNEDSVSDYVNRLTKVQEKTKDRLILIPRIYTNKPRTTGEGYKGMLHQPDPEKKPDMHEGLIAIRKMHMKVLTETGLSTADEMLYPENLTYLDDIMSYIAIGARSVENQQHRLTSSGCDVAVGMKNPTSGDMSVMLNSVVAAQQPHDFTYRGFEVKSSGNPLAHTILRGAVNKHGQCIPNYHFEDLYLLHEMYGRRNLANPACIVDANHSNSNKKYKEQIRISKEVLHSRRHSKEIHTLVKGLMIESYIEPGAQKVGDGCYGKSITDPCLGWDDSERLLYEIADLI</sequence>
<dbReference type="Gene3D" id="3.20.20.70">
    <property type="entry name" value="Aldolase class I"/>
    <property type="match status" value="1"/>
</dbReference>
<organism evidence="10 11">
    <name type="scientific">Lacrimispora xylanolytica</name>
    <dbReference type="NCBI Taxonomy" id="29375"/>
    <lineage>
        <taxon>Bacteria</taxon>
        <taxon>Bacillati</taxon>
        <taxon>Bacillota</taxon>
        <taxon>Clostridia</taxon>
        <taxon>Lachnospirales</taxon>
        <taxon>Lachnospiraceae</taxon>
        <taxon>Lacrimispora</taxon>
    </lineage>
</organism>
<evidence type="ECO:0000256" key="4">
    <source>
        <dbReference type="ARBA" id="ARBA00022605"/>
    </source>
</evidence>
<dbReference type="Proteomes" id="UP001163115">
    <property type="component" value="Chromosome"/>
</dbReference>
<proteinExistence type="inferred from homology"/>
<dbReference type="PANTHER" id="PTHR21225:SF12">
    <property type="entry name" value="PHOSPHO-2-DEHYDRO-3-DEOXYHEPTONATE ALDOLASE, TYROSINE-INHIBITED"/>
    <property type="match status" value="1"/>
</dbReference>
<keyword evidence="6 8" id="KW-0057">Aromatic amino acid biosynthesis</keyword>
<evidence type="ECO:0000256" key="8">
    <source>
        <dbReference type="PIRNR" id="PIRNR001361"/>
    </source>
</evidence>
<dbReference type="RefSeq" id="WP_024835045.1">
    <property type="nucleotide sequence ID" value="NZ_CP113524.1"/>
</dbReference>
<comment type="function">
    <text evidence="1 8">Stereospecific condensation of phosphoenolpyruvate (PEP) and D-erythrose-4-phosphate (E4P) giving rise to 3-deoxy-D-arabino-heptulosonate-7-phosphate (DAHP).</text>
</comment>
<dbReference type="PIRSF" id="PIRSF001361">
    <property type="entry name" value="DAHP_synthase"/>
    <property type="match status" value="1"/>
</dbReference>
<evidence type="ECO:0000256" key="7">
    <source>
        <dbReference type="ARBA" id="ARBA00047508"/>
    </source>
</evidence>
<dbReference type="InterPro" id="IPR006218">
    <property type="entry name" value="DAHP1/KDSA"/>
</dbReference>
<gene>
    <name evidence="10" type="ORF">OW255_17290</name>
</gene>
<evidence type="ECO:0000259" key="9">
    <source>
        <dbReference type="Pfam" id="PF00793"/>
    </source>
</evidence>
<evidence type="ECO:0000256" key="1">
    <source>
        <dbReference type="ARBA" id="ARBA00003726"/>
    </source>
</evidence>
<dbReference type="NCBIfam" id="TIGR00034">
    <property type="entry name" value="aroFGH"/>
    <property type="match status" value="1"/>
</dbReference>
<dbReference type="GO" id="GO:0003849">
    <property type="term" value="F:3-deoxy-7-phosphoheptulonate synthase activity"/>
    <property type="evidence" value="ECO:0007669"/>
    <property type="project" value="UniProtKB-EC"/>
</dbReference>
<comment type="catalytic activity">
    <reaction evidence="7 8">
        <text>D-erythrose 4-phosphate + phosphoenolpyruvate + H2O = 7-phospho-2-dehydro-3-deoxy-D-arabino-heptonate + phosphate</text>
        <dbReference type="Rhea" id="RHEA:14717"/>
        <dbReference type="ChEBI" id="CHEBI:15377"/>
        <dbReference type="ChEBI" id="CHEBI:16897"/>
        <dbReference type="ChEBI" id="CHEBI:43474"/>
        <dbReference type="ChEBI" id="CHEBI:58394"/>
        <dbReference type="ChEBI" id="CHEBI:58702"/>
        <dbReference type="EC" id="2.5.1.54"/>
    </reaction>
</comment>
<feature type="domain" description="DAHP synthetase I/KDSA" evidence="9">
    <location>
        <begin position="34"/>
        <end position="334"/>
    </location>
</feature>
<dbReference type="Pfam" id="PF00793">
    <property type="entry name" value="DAHP_synth_1"/>
    <property type="match status" value="1"/>
</dbReference>
<keyword evidence="11" id="KW-1185">Reference proteome</keyword>
<reference evidence="10" key="1">
    <citation type="submission" date="2022-11" db="EMBL/GenBank/DDBJ databases">
        <title>Lacrimispora xylanolytica sy1, complete genome.</title>
        <authorList>
            <person name="Choi S."/>
        </authorList>
    </citation>
    <scope>NUCLEOTIDE SEQUENCE</scope>
    <source>
        <strain evidence="10">Sy1</strain>
    </source>
</reference>
<name>A0ABY7A9F1_9FIRM</name>
<protein>
    <recommendedName>
        <fullName evidence="8">Phospho-2-dehydro-3-deoxyheptonate aldolase</fullName>
        <ecNumber evidence="8">2.5.1.54</ecNumber>
    </recommendedName>
</protein>
<comment type="pathway">
    <text evidence="2 8">Metabolic intermediate biosynthesis; chorismate biosynthesis; chorismate from D-erythrose 4-phosphate and phosphoenolpyruvate: step 1/7.</text>
</comment>
<dbReference type="EC" id="2.5.1.54" evidence="8"/>